<protein>
    <submittedName>
        <fullName evidence="1">Zn ribbon nucleic-acid-binding protein</fullName>
    </submittedName>
</protein>
<organism evidence="1 2">
    <name type="scientific">Paenibacillus xylanexedens</name>
    <dbReference type="NCBI Taxonomy" id="528191"/>
    <lineage>
        <taxon>Bacteria</taxon>
        <taxon>Bacillati</taxon>
        <taxon>Bacillota</taxon>
        <taxon>Bacilli</taxon>
        <taxon>Bacillales</taxon>
        <taxon>Paenibacillaceae</taxon>
        <taxon>Paenibacillus</taxon>
    </lineage>
</organism>
<keyword evidence="2" id="KW-1185">Reference proteome</keyword>
<accession>A0ABS4RQZ9</accession>
<dbReference type="RefSeq" id="WP_244988203.1">
    <property type="nucleotide sequence ID" value="NZ_CBCSLC010000003.1"/>
</dbReference>
<evidence type="ECO:0000313" key="2">
    <source>
        <dbReference type="Proteomes" id="UP000810207"/>
    </source>
</evidence>
<comment type="caution">
    <text evidence="1">The sequence shown here is derived from an EMBL/GenBank/DDBJ whole genome shotgun (WGS) entry which is preliminary data.</text>
</comment>
<dbReference type="Proteomes" id="UP000810207">
    <property type="component" value="Unassembled WGS sequence"/>
</dbReference>
<evidence type="ECO:0000313" key="1">
    <source>
        <dbReference type="EMBL" id="MBP2245308.1"/>
    </source>
</evidence>
<name>A0ABS4RQZ9_PAEXY</name>
<sequence length="144" mass="16278">MKTILDVKRRLAAARCPYPVSLMDDLEEAYAEIERLKAEKVELWDCPECGFTYDACHEDIDPATGEGNGNHTCPVCENADLERENDRLRKELEEARYALNAISMGEWACTFDEQGLEVWTTRRINPGRIAREALAVGQEGEGNQ</sequence>
<proteinExistence type="predicted"/>
<gene>
    <name evidence="1" type="ORF">J2Z28_001926</name>
</gene>
<dbReference type="EMBL" id="JAGIKV010000006">
    <property type="protein sequence ID" value="MBP2245308.1"/>
    <property type="molecule type" value="Genomic_DNA"/>
</dbReference>
<reference evidence="1 2" key="1">
    <citation type="submission" date="2021-03" db="EMBL/GenBank/DDBJ databases">
        <title>Genomic Encyclopedia of Type Strains, Phase IV (KMG-IV): sequencing the most valuable type-strain genomes for metagenomic binning, comparative biology and taxonomic classification.</title>
        <authorList>
            <person name="Goeker M."/>
        </authorList>
    </citation>
    <scope>NUCLEOTIDE SEQUENCE [LARGE SCALE GENOMIC DNA]</scope>
    <source>
        <strain evidence="1 2">DSM 21292</strain>
    </source>
</reference>